<feature type="coiled-coil region" evidence="1">
    <location>
        <begin position="135"/>
        <end position="162"/>
    </location>
</feature>
<keyword evidence="1" id="KW-0175">Coiled coil</keyword>
<dbReference type="OrthoDB" id="2756873at2759"/>
<comment type="caution">
    <text evidence="2">The sequence shown here is derived from an EMBL/GenBank/DDBJ whole genome shotgun (WGS) entry which is preliminary data.</text>
</comment>
<dbReference type="Proteomes" id="UP000807353">
    <property type="component" value="Unassembled WGS sequence"/>
</dbReference>
<dbReference type="EMBL" id="MU150229">
    <property type="protein sequence ID" value="KAF9469983.1"/>
    <property type="molecule type" value="Genomic_DNA"/>
</dbReference>
<dbReference type="AlphaFoldDB" id="A0A9P5YHH5"/>
<evidence type="ECO:0000256" key="1">
    <source>
        <dbReference type="SAM" id="Coils"/>
    </source>
</evidence>
<accession>A0A9P5YHH5</accession>
<proteinExistence type="predicted"/>
<evidence type="ECO:0000313" key="2">
    <source>
        <dbReference type="EMBL" id="KAF9469983.1"/>
    </source>
</evidence>
<evidence type="ECO:0000313" key="3">
    <source>
        <dbReference type="Proteomes" id="UP000807353"/>
    </source>
</evidence>
<organism evidence="2 3">
    <name type="scientific">Collybia nuda</name>
    <dbReference type="NCBI Taxonomy" id="64659"/>
    <lineage>
        <taxon>Eukaryota</taxon>
        <taxon>Fungi</taxon>
        <taxon>Dikarya</taxon>
        <taxon>Basidiomycota</taxon>
        <taxon>Agaricomycotina</taxon>
        <taxon>Agaricomycetes</taxon>
        <taxon>Agaricomycetidae</taxon>
        <taxon>Agaricales</taxon>
        <taxon>Tricholomatineae</taxon>
        <taxon>Clitocybaceae</taxon>
        <taxon>Collybia</taxon>
    </lineage>
</organism>
<gene>
    <name evidence="2" type="ORF">BDZ94DRAFT_1303618</name>
</gene>
<keyword evidence="3" id="KW-1185">Reference proteome</keyword>
<name>A0A9P5YHH5_9AGAR</name>
<reference evidence="2" key="1">
    <citation type="submission" date="2020-11" db="EMBL/GenBank/DDBJ databases">
        <authorList>
            <consortium name="DOE Joint Genome Institute"/>
            <person name="Ahrendt S."/>
            <person name="Riley R."/>
            <person name="Andreopoulos W."/>
            <person name="Labutti K."/>
            <person name="Pangilinan J."/>
            <person name="Ruiz-Duenas F.J."/>
            <person name="Barrasa J.M."/>
            <person name="Sanchez-Garcia M."/>
            <person name="Camarero S."/>
            <person name="Miyauchi S."/>
            <person name="Serrano A."/>
            <person name="Linde D."/>
            <person name="Babiker R."/>
            <person name="Drula E."/>
            <person name="Ayuso-Fernandez I."/>
            <person name="Pacheco R."/>
            <person name="Padilla G."/>
            <person name="Ferreira P."/>
            <person name="Barriuso J."/>
            <person name="Kellner H."/>
            <person name="Castanera R."/>
            <person name="Alfaro M."/>
            <person name="Ramirez L."/>
            <person name="Pisabarro A.G."/>
            <person name="Kuo A."/>
            <person name="Tritt A."/>
            <person name="Lipzen A."/>
            <person name="He G."/>
            <person name="Yan M."/>
            <person name="Ng V."/>
            <person name="Cullen D."/>
            <person name="Martin F."/>
            <person name="Rosso M.-N."/>
            <person name="Henrissat B."/>
            <person name="Hibbett D."/>
            <person name="Martinez A.T."/>
            <person name="Grigoriev I.V."/>
        </authorList>
    </citation>
    <scope>NUCLEOTIDE SEQUENCE</scope>
    <source>
        <strain evidence="2">CBS 247.69</strain>
    </source>
</reference>
<sequence length="218" mass="24269">MPIDVTTLSNLSRPALQKLAKEYKIKANLKSEMIIHILTHSNGEDTNTTKLKQTVKGKISMSPEPLLLEGPISGTVSSPSLFQGDALHNNIQTPNSPTYALSTPESSIAETLESEAAPGLLRNTVEILAGLAASNQRTTEKIRNLRLAVKTLHEKAADMQDLLNAERAMRRRLEDFCAHWMKINPRWTYDEVWAGELHVKDMQATHEVTTSDEDDRSI</sequence>
<protein>
    <submittedName>
        <fullName evidence="2">Uncharacterized protein</fullName>
    </submittedName>
</protein>